<protein>
    <recommendedName>
        <fullName evidence="3">BTB domain-containing protein</fullName>
    </recommendedName>
</protein>
<evidence type="ECO:0008006" key="3">
    <source>
        <dbReference type="Google" id="ProtNLM"/>
    </source>
</evidence>
<comment type="caution">
    <text evidence="1">The sequence shown here is derived from an EMBL/GenBank/DDBJ whole genome shotgun (WGS) entry which is preliminary data.</text>
</comment>
<dbReference type="OrthoDB" id="6359816at2759"/>
<dbReference type="InterPro" id="IPR011333">
    <property type="entry name" value="SKP1/BTB/POZ_sf"/>
</dbReference>
<gene>
    <name evidence="1" type="ORF">K431DRAFT_306476</name>
</gene>
<evidence type="ECO:0000313" key="1">
    <source>
        <dbReference type="EMBL" id="KAF2717951.1"/>
    </source>
</evidence>
<accession>A0A9P4Q3W1</accession>
<sequence>MREVEETTRMARQDDHPFALRITKLYRDPQFSDLEIEGSTGVIEHTAFGVCTVKQMLQWMYTGMYTMDFAVLNSLEQDMTDSPDRVILVHADVYAIADYYQVPELQELACQKLKENASSIPTYVITEVARKLIGDEQLLTAVTEEEGLGAVAAFICRHVVLTNIEQIVDLKEADAKNDAQADEISSLYLELERLTYEVNKEAVILEVLSGSQDSCRDCLKTFGSCVERSPDGTWLLRCRRCIAIHNPTKDTKLQALKKLM</sequence>
<dbReference type="EMBL" id="MU003833">
    <property type="protein sequence ID" value="KAF2717951.1"/>
    <property type="molecule type" value="Genomic_DNA"/>
</dbReference>
<dbReference type="Gene3D" id="3.30.710.10">
    <property type="entry name" value="Potassium Channel Kv1.1, Chain A"/>
    <property type="match status" value="1"/>
</dbReference>
<organism evidence="1 2">
    <name type="scientific">Polychaeton citri CBS 116435</name>
    <dbReference type="NCBI Taxonomy" id="1314669"/>
    <lineage>
        <taxon>Eukaryota</taxon>
        <taxon>Fungi</taxon>
        <taxon>Dikarya</taxon>
        <taxon>Ascomycota</taxon>
        <taxon>Pezizomycotina</taxon>
        <taxon>Dothideomycetes</taxon>
        <taxon>Dothideomycetidae</taxon>
        <taxon>Capnodiales</taxon>
        <taxon>Capnodiaceae</taxon>
        <taxon>Polychaeton</taxon>
    </lineage>
</organism>
<dbReference type="SUPFAM" id="SSF54695">
    <property type="entry name" value="POZ domain"/>
    <property type="match status" value="1"/>
</dbReference>
<name>A0A9P4Q3W1_9PEZI</name>
<reference evidence="1" key="1">
    <citation type="journal article" date="2020" name="Stud. Mycol.">
        <title>101 Dothideomycetes genomes: a test case for predicting lifestyles and emergence of pathogens.</title>
        <authorList>
            <person name="Haridas S."/>
            <person name="Albert R."/>
            <person name="Binder M."/>
            <person name="Bloem J."/>
            <person name="Labutti K."/>
            <person name="Salamov A."/>
            <person name="Andreopoulos B."/>
            <person name="Baker S."/>
            <person name="Barry K."/>
            <person name="Bills G."/>
            <person name="Bluhm B."/>
            <person name="Cannon C."/>
            <person name="Castanera R."/>
            <person name="Culley D."/>
            <person name="Daum C."/>
            <person name="Ezra D."/>
            <person name="Gonzalez J."/>
            <person name="Henrissat B."/>
            <person name="Kuo A."/>
            <person name="Liang C."/>
            <person name="Lipzen A."/>
            <person name="Lutzoni F."/>
            <person name="Magnuson J."/>
            <person name="Mondo S."/>
            <person name="Nolan M."/>
            <person name="Ohm R."/>
            <person name="Pangilinan J."/>
            <person name="Park H.-J."/>
            <person name="Ramirez L."/>
            <person name="Alfaro M."/>
            <person name="Sun H."/>
            <person name="Tritt A."/>
            <person name="Yoshinaga Y."/>
            <person name="Zwiers L.-H."/>
            <person name="Turgeon B."/>
            <person name="Goodwin S."/>
            <person name="Spatafora J."/>
            <person name="Crous P."/>
            <person name="Grigoriev I."/>
        </authorList>
    </citation>
    <scope>NUCLEOTIDE SEQUENCE</scope>
    <source>
        <strain evidence="1">CBS 116435</strain>
    </source>
</reference>
<evidence type="ECO:0000313" key="2">
    <source>
        <dbReference type="Proteomes" id="UP000799441"/>
    </source>
</evidence>
<keyword evidence="2" id="KW-1185">Reference proteome</keyword>
<dbReference type="Proteomes" id="UP000799441">
    <property type="component" value="Unassembled WGS sequence"/>
</dbReference>
<proteinExistence type="predicted"/>
<dbReference type="AlphaFoldDB" id="A0A9P4Q3W1"/>